<dbReference type="GeneID" id="54300957"/>
<sequence>MPYSSWHVLHHRASDRRPEHRLKCPLCRRDSAEPTAHRRKLFLVAERLSWEDGLVPRAERELNEELTWEVNYCLGLHEPAIEDPDHVPGGRLSRLNQWHPFADEDDCVATLKLVASADCLTQKSWTVWSNLVGSLRESQTADPLSASSKQYTGAYKSRYLPTPPSSLRFVLNDSSPPPASPPRLRTLQEFYALLDSIERSSFVGAQFLEAYAEQLRDDLCNDCWFKHNILPGPPSP</sequence>
<dbReference type="RefSeq" id="XP_033393695.1">
    <property type="nucleotide sequence ID" value="XM_033543460.1"/>
</dbReference>
<organism evidence="1 2">
    <name type="scientific">Aplosporella prunicola CBS 121167</name>
    <dbReference type="NCBI Taxonomy" id="1176127"/>
    <lineage>
        <taxon>Eukaryota</taxon>
        <taxon>Fungi</taxon>
        <taxon>Dikarya</taxon>
        <taxon>Ascomycota</taxon>
        <taxon>Pezizomycotina</taxon>
        <taxon>Dothideomycetes</taxon>
        <taxon>Dothideomycetes incertae sedis</taxon>
        <taxon>Botryosphaeriales</taxon>
        <taxon>Aplosporellaceae</taxon>
        <taxon>Aplosporella</taxon>
    </lineage>
</organism>
<dbReference type="EMBL" id="ML995498">
    <property type="protein sequence ID" value="KAF2137982.1"/>
    <property type="molecule type" value="Genomic_DNA"/>
</dbReference>
<evidence type="ECO:0000313" key="2">
    <source>
        <dbReference type="Proteomes" id="UP000799438"/>
    </source>
</evidence>
<gene>
    <name evidence="1" type="ORF">K452DRAFT_311771</name>
</gene>
<proteinExistence type="predicted"/>
<keyword evidence="2" id="KW-1185">Reference proteome</keyword>
<name>A0A6A6B1A2_9PEZI</name>
<accession>A0A6A6B1A2</accession>
<reference evidence="1" key="1">
    <citation type="journal article" date="2020" name="Stud. Mycol.">
        <title>101 Dothideomycetes genomes: a test case for predicting lifestyles and emergence of pathogens.</title>
        <authorList>
            <person name="Haridas S."/>
            <person name="Albert R."/>
            <person name="Binder M."/>
            <person name="Bloem J."/>
            <person name="Labutti K."/>
            <person name="Salamov A."/>
            <person name="Andreopoulos B."/>
            <person name="Baker S."/>
            <person name="Barry K."/>
            <person name="Bills G."/>
            <person name="Bluhm B."/>
            <person name="Cannon C."/>
            <person name="Castanera R."/>
            <person name="Culley D."/>
            <person name="Daum C."/>
            <person name="Ezra D."/>
            <person name="Gonzalez J."/>
            <person name="Henrissat B."/>
            <person name="Kuo A."/>
            <person name="Liang C."/>
            <person name="Lipzen A."/>
            <person name="Lutzoni F."/>
            <person name="Magnuson J."/>
            <person name="Mondo S."/>
            <person name="Nolan M."/>
            <person name="Ohm R."/>
            <person name="Pangilinan J."/>
            <person name="Park H.-J."/>
            <person name="Ramirez L."/>
            <person name="Alfaro M."/>
            <person name="Sun H."/>
            <person name="Tritt A."/>
            <person name="Yoshinaga Y."/>
            <person name="Zwiers L.-H."/>
            <person name="Turgeon B."/>
            <person name="Goodwin S."/>
            <person name="Spatafora J."/>
            <person name="Crous P."/>
            <person name="Grigoriev I."/>
        </authorList>
    </citation>
    <scope>NUCLEOTIDE SEQUENCE</scope>
    <source>
        <strain evidence="1">CBS 121167</strain>
    </source>
</reference>
<dbReference type="AlphaFoldDB" id="A0A6A6B1A2"/>
<protein>
    <submittedName>
        <fullName evidence="1">Uncharacterized protein</fullName>
    </submittedName>
</protein>
<dbReference type="OrthoDB" id="3650630at2759"/>
<evidence type="ECO:0000313" key="1">
    <source>
        <dbReference type="EMBL" id="KAF2137982.1"/>
    </source>
</evidence>
<dbReference type="Proteomes" id="UP000799438">
    <property type="component" value="Unassembled WGS sequence"/>
</dbReference>